<keyword evidence="3" id="KW-0963">Cytoplasm</keyword>
<dbReference type="FunCoup" id="A0A1E7EVP5">
    <property type="interactions" value="438"/>
</dbReference>
<accession>A0A1E7EVP5</accession>
<keyword evidence="4" id="KW-0396">Initiation factor</keyword>
<dbReference type="Pfam" id="PF01008">
    <property type="entry name" value="IF-2B"/>
    <property type="match status" value="1"/>
</dbReference>
<dbReference type="InterPro" id="IPR042528">
    <property type="entry name" value="elF-2B_alpha_N"/>
</dbReference>
<dbReference type="InterPro" id="IPR037171">
    <property type="entry name" value="NagB/RpiA_transferase-like"/>
</dbReference>
<protein>
    <recommendedName>
        <fullName evidence="6">Translation initiation factor eIF2B subunit alpha</fullName>
    </recommendedName>
    <alternativeName>
        <fullName evidence="7">eIF2B GDP-GTP exchange factor subunit alpha</fullName>
    </alternativeName>
</protein>
<dbReference type="InterPro" id="IPR051501">
    <property type="entry name" value="eIF2B_alpha/beta/delta"/>
</dbReference>
<dbReference type="GO" id="GO:0005829">
    <property type="term" value="C:cytosol"/>
    <property type="evidence" value="ECO:0007669"/>
    <property type="project" value="UniProtKB-SubCell"/>
</dbReference>
<dbReference type="InterPro" id="IPR000649">
    <property type="entry name" value="IF-2B-related"/>
</dbReference>
<name>A0A1E7EVP5_9STRA</name>
<dbReference type="InParanoid" id="A0A1E7EVP5"/>
<dbReference type="OrthoDB" id="10249309at2759"/>
<evidence type="ECO:0000256" key="8">
    <source>
        <dbReference type="ARBA" id="ARBA00046432"/>
    </source>
</evidence>
<dbReference type="EMBL" id="KV784373">
    <property type="protein sequence ID" value="OEU10090.1"/>
    <property type="molecule type" value="Genomic_DNA"/>
</dbReference>
<dbReference type="GO" id="GO:0005085">
    <property type="term" value="F:guanyl-nucleotide exchange factor activity"/>
    <property type="evidence" value="ECO:0007669"/>
    <property type="project" value="TreeGrafter"/>
</dbReference>
<keyword evidence="5" id="KW-0648">Protein biosynthesis</keyword>
<dbReference type="Proteomes" id="UP000095751">
    <property type="component" value="Unassembled WGS sequence"/>
</dbReference>
<comment type="subunit">
    <text evidence="8">Component of the translation initiation factor 2B (eIF2B) complex which is a heterodecamer of two sets of five different subunits: alpha, beta, gamma, delta and epsilon. Subunits alpha, beta and delta comprise a regulatory subcomplex and subunits epsilon and gamma comprise a catalytic subcomplex. Within the complex, the hexameric regulatory complex resides at the center, with the two heterodimeric catalytic subcomplexes bound on opposite sides.</text>
</comment>
<evidence type="ECO:0000313" key="12">
    <source>
        <dbReference type="Proteomes" id="UP000095751"/>
    </source>
</evidence>
<evidence type="ECO:0000256" key="1">
    <source>
        <dbReference type="ARBA" id="ARBA00004514"/>
    </source>
</evidence>
<dbReference type="InterPro" id="IPR042529">
    <property type="entry name" value="IF_2B-like_C"/>
</dbReference>
<dbReference type="SUPFAM" id="SSF100950">
    <property type="entry name" value="NagB/RpiA/CoA transferase-like"/>
    <property type="match status" value="1"/>
</dbReference>
<comment type="similarity">
    <text evidence="2 9">Belongs to the eIF-2B alpha/beta/delta subunits family.</text>
</comment>
<comment type="subcellular location">
    <subcellularLocation>
        <location evidence="1">Cytoplasm</location>
        <location evidence="1">Cytosol</location>
    </subcellularLocation>
</comment>
<dbReference type="PANTHER" id="PTHR45860:SF1">
    <property type="entry name" value="TRANSLATION INITIATION FACTOR EIF-2B SUBUNIT ALPHA"/>
    <property type="match status" value="1"/>
</dbReference>
<dbReference type="KEGG" id="fcy:FRACYDRAFT_194526"/>
<evidence type="ECO:0000256" key="7">
    <source>
        <dbReference type="ARBA" id="ARBA00044236"/>
    </source>
</evidence>
<dbReference type="Gene3D" id="3.40.50.10470">
    <property type="entry name" value="Translation initiation factor eif-2b, domain 2"/>
    <property type="match status" value="1"/>
</dbReference>
<feature type="compositionally biased region" description="Low complexity" evidence="10">
    <location>
        <begin position="52"/>
        <end position="64"/>
    </location>
</feature>
<dbReference type="PANTHER" id="PTHR45860">
    <property type="entry name" value="TRANSLATION INITIATION FACTOR EIF-2B SUBUNIT ALPHA"/>
    <property type="match status" value="1"/>
</dbReference>
<dbReference type="GO" id="GO:0005851">
    <property type="term" value="C:eukaryotic translation initiation factor 2B complex"/>
    <property type="evidence" value="ECO:0007669"/>
    <property type="project" value="TreeGrafter"/>
</dbReference>
<dbReference type="GO" id="GO:0003743">
    <property type="term" value="F:translation initiation factor activity"/>
    <property type="evidence" value="ECO:0007669"/>
    <property type="project" value="UniProtKB-KW"/>
</dbReference>
<feature type="region of interest" description="Disordered" evidence="10">
    <location>
        <begin position="49"/>
        <end position="69"/>
    </location>
</feature>
<organism evidence="11 12">
    <name type="scientific">Fragilariopsis cylindrus CCMP1102</name>
    <dbReference type="NCBI Taxonomy" id="635003"/>
    <lineage>
        <taxon>Eukaryota</taxon>
        <taxon>Sar</taxon>
        <taxon>Stramenopiles</taxon>
        <taxon>Ochrophyta</taxon>
        <taxon>Bacillariophyta</taxon>
        <taxon>Bacillariophyceae</taxon>
        <taxon>Bacillariophycidae</taxon>
        <taxon>Bacillariales</taxon>
        <taxon>Bacillariaceae</taxon>
        <taxon>Fragilariopsis</taxon>
    </lineage>
</organism>
<sequence length="316" mass="34313">MATPVAAIKALLGVVERSNATTMMELQDELKQAREIVMQDFLKRQQEPWMHSSSVSSSSSSPGCGSSGGRSGARNMIALASGCDLFLKYATRTFLEHGDFVASRNQVVERGQRFAGISLAARDRIAHIGADFIQEGQTVLTHGWSRVVASILLKAAETKHFDIIFLEGRPDAAGAKAARAYASHESKIPTTVVLDSAMGYVMESVDVVLVGAEAVVENGGFVNKMGTYALATCAKAHGKPFYVASESYKFARLYPLNQQDLPVMDKLFEPVNLPENVRVENSPCDFTPAKFITLLFTDLGVLTPSAVSDELIRLYQ</sequence>
<evidence type="ECO:0000256" key="5">
    <source>
        <dbReference type="ARBA" id="ARBA00022917"/>
    </source>
</evidence>
<dbReference type="AlphaFoldDB" id="A0A1E7EVP5"/>
<dbReference type="GO" id="GO:0016740">
    <property type="term" value="F:transferase activity"/>
    <property type="evidence" value="ECO:0007669"/>
    <property type="project" value="UniProtKB-KW"/>
</dbReference>
<evidence type="ECO:0000256" key="4">
    <source>
        <dbReference type="ARBA" id="ARBA00022540"/>
    </source>
</evidence>
<evidence type="ECO:0000313" key="11">
    <source>
        <dbReference type="EMBL" id="OEU10090.1"/>
    </source>
</evidence>
<evidence type="ECO:0000256" key="3">
    <source>
        <dbReference type="ARBA" id="ARBA00022490"/>
    </source>
</evidence>
<reference evidence="11 12" key="1">
    <citation type="submission" date="2016-09" db="EMBL/GenBank/DDBJ databases">
        <title>Extensive genetic diversity and differential bi-allelic expression allows diatom success in the polar Southern Ocean.</title>
        <authorList>
            <consortium name="DOE Joint Genome Institute"/>
            <person name="Mock T."/>
            <person name="Otillar R.P."/>
            <person name="Strauss J."/>
            <person name="Dupont C."/>
            <person name="Frickenhaus S."/>
            <person name="Maumus F."/>
            <person name="Mcmullan M."/>
            <person name="Sanges R."/>
            <person name="Schmutz J."/>
            <person name="Toseland A."/>
            <person name="Valas R."/>
            <person name="Veluchamy A."/>
            <person name="Ward B.J."/>
            <person name="Allen A."/>
            <person name="Barry K."/>
            <person name="Falciatore A."/>
            <person name="Ferrante M."/>
            <person name="Fortunato A.E."/>
            <person name="Gloeckner G."/>
            <person name="Gruber A."/>
            <person name="Hipkin R."/>
            <person name="Janech M."/>
            <person name="Kroth P."/>
            <person name="Leese F."/>
            <person name="Lindquist E."/>
            <person name="Lyon B.R."/>
            <person name="Martin J."/>
            <person name="Mayer C."/>
            <person name="Parker M."/>
            <person name="Quesneville H."/>
            <person name="Raymond J."/>
            <person name="Uhlig C."/>
            <person name="Valentin K.U."/>
            <person name="Worden A.Z."/>
            <person name="Armbrust E.V."/>
            <person name="Bowler C."/>
            <person name="Green B."/>
            <person name="Moulton V."/>
            <person name="Van Oosterhout C."/>
            <person name="Grigoriev I."/>
        </authorList>
    </citation>
    <scope>NUCLEOTIDE SEQUENCE [LARGE SCALE GENOMIC DNA]</scope>
    <source>
        <strain evidence="11 12">CCMP1102</strain>
    </source>
</reference>
<evidence type="ECO:0000256" key="6">
    <source>
        <dbReference type="ARBA" id="ARBA00044208"/>
    </source>
</evidence>
<evidence type="ECO:0000256" key="10">
    <source>
        <dbReference type="SAM" id="MobiDB-lite"/>
    </source>
</evidence>
<keyword evidence="11" id="KW-0808">Transferase</keyword>
<dbReference type="Gene3D" id="1.20.120.1070">
    <property type="entry name" value="Translation initiation factor eIF-2B, N-terminal domain"/>
    <property type="match status" value="1"/>
</dbReference>
<proteinExistence type="inferred from homology"/>
<keyword evidence="12" id="KW-1185">Reference proteome</keyword>
<gene>
    <name evidence="11" type="ORF">FRACYDRAFT_194526</name>
</gene>
<evidence type="ECO:0000256" key="2">
    <source>
        <dbReference type="ARBA" id="ARBA00007251"/>
    </source>
</evidence>
<evidence type="ECO:0000256" key="9">
    <source>
        <dbReference type="RuleBase" id="RU003814"/>
    </source>
</evidence>